<dbReference type="InterPro" id="IPR035979">
    <property type="entry name" value="RBD_domain_sf"/>
</dbReference>
<gene>
    <name evidence="8" type="ORF">SASPL_122438</name>
</gene>
<evidence type="ECO:0000259" key="7">
    <source>
        <dbReference type="PROSITE" id="PS50102"/>
    </source>
</evidence>
<feature type="region of interest" description="Disordered" evidence="6">
    <location>
        <begin position="820"/>
        <end position="1017"/>
    </location>
</feature>
<dbReference type="Proteomes" id="UP000298416">
    <property type="component" value="Unassembled WGS sequence"/>
</dbReference>
<dbReference type="PANTHER" id="PTHR48039">
    <property type="entry name" value="RNA-BINDING MOTIF PROTEIN 14B"/>
    <property type="match status" value="1"/>
</dbReference>
<dbReference type="AlphaFoldDB" id="A0A8X8ZR71"/>
<dbReference type="Pfam" id="PF00076">
    <property type="entry name" value="RRM_1"/>
    <property type="match status" value="3"/>
</dbReference>
<feature type="compositionally biased region" description="Acidic residues" evidence="6">
    <location>
        <begin position="432"/>
        <end position="449"/>
    </location>
</feature>
<dbReference type="InterPro" id="IPR000504">
    <property type="entry name" value="RRM_dom"/>
</dbReference>
<evidence type="ECO:0000256" key="1">
    <source>
        <dbReference type="ARBA" id="ARBA00004123"/>
    </source>
</evidence>
<organism evidence="8">
    <name type="scientific">Salvia splendens</name>
    <name type="common">Scarlet sage</name>
    <dbReference type="NCBI Taxonomy" id="180675"/>
    <lineage>
        <taxon>Eukaryota</taxon>
        <taxon>Viridiplantae</taxon>
        <taxon>Streptophyta</taxon>
        <taxon>Embryophyta</taxon>
        <taxon>Tracheophyta</taxon>
        <taxon>Spermatophyta</taxon>
        <taxon>Magnoliopsida</taxon>
        <taxon>eudicotyledons</taxon>
        <taxon>Gunneridae</taxon>
        <taxon>Pentapetalae</taxon>
        <taxon>asterids</taxon>
        <taxon>lamiids</taxon>
        <taxon>Lamiales</taxon>
        <taxon>Lamiaceae</taxon>
        <taxon>Nepetoideae</taxon>
        <taxon>Mentheae</taxon>
        <taxon>Salviinae</taxon>
        <taxon>Salvia</taxon>
        <taxon>Salvia subgen. Calosphace</taxon>
        <taxon>core Calosphace</taxon>
    </lineage>
</organism>
<accession>A0A8X8ZR71</accession>
<dbReference type="EMBL" id="PNBA02000008">
    <property type="protein sequence ID" value="KAG6415037.1"/>
    <property type="molecule type" value="Genomic_DNA"/>
</dbReference>
<feature type="compositionally biased region" description="Basic residues" evidence="6">
    <location>
        <begin position="886"/>
        <end position="896"/>
    </location>
</feature>
<dbReference type="InterPro" id="IPR051945">
    <property type="entry name" value="RRM_MRD1_RNA_proc_ribogen"/>
</dbReference>
<dbReference type="PANTHER" id="PTHR48039:SF5">
    <property type="entry name" value="RNA-BINDING PROTEIN 28"/>
    <property type="match status" value="1"/>
</dbReference>
<dbReference type="CDD" id="cd12413">
    <property type="entry name" value="RRM1_RBM28_like"/>
    <property type="match status" value="1"/>
</dbReference>
<feature type="compositionally biased region" description="Polar residues" evidence="6">
    <location>
        <begin position="904"/>
        <end position="914"/>
    </location>
</feature>
<feature type="domain" description="RRM" evidence="7">
    <location>
        <begin position="556"/>
        <end position="639"/>
    </location>
</feature>
<dbReference type="GO" id="GO:0005634">
    <property type="term" value="C:nucleus"/>
    <property type="evidence" value="ECO:0007669"/>
    <property type="project" value="UniProtKB-SubCell"/>
</dbReference>
<sequence>MGKNKSKKGGGENQQSPSTIFVANLPFSLTNAQLEEAFSDVGPIRRCFMVMKKGSNEHRGFGYVQFAVVEDANRAVELKNGSTLGGRKIVAKLATHRAPLEQRRAKENQVGVDVLVIVFSLSGQSEEAGQTKNEKNVETAVADEAVETAVAGKAVETAVAGKAVETAVADKAVTTVVADKAVTTVVAYKPEKTPSIKVKGAVGERRKRKDVSTAAPGEAKVSEKQRVAKTVIFGNLLHNDMAEEVHRIAREVGTVCSVTYPLPEGELQHHGLAQDGCKMNASSVLYTSVKSARACVAALHLKEIQGRSVWARQLGGEGSKTQKWKLIVRNLPFKAKVAEIREMFGTIGFVWDVVIPQNPGTGSSKGFAFVKFTSKQDAEKPVLLLPGDIILQGFVAIQNLNGKKIGKRPVAVDWAVSKKIYASGNNTSATTGDEEEDDGSSSESDDNEVEPFRKTELDGDNSADESDSFDNVNKSEINFEEEAEITKSVLQNIISSASGNVAGGDDSELSKGNIDKPMPVESKSSDVSGTQVATTTSVSEEKPKITNPQGEEELQRTIFISNLPFDITVEEVKQRFSAFGGVETFMLVLHPVTKRPRGTGFLKFTTTDAVGAALSAANTVAGLGILIKGRPVKVLKALDKKTANDKALDKAKKEDGDHRNVYLAKEGYIMEGMPAAEGVSASDITKRKKLHEDKMSKLQSPNFRVSDTRLIVYNVPKTKNERDLKKLFLNAVISRATKQKPVIRQIKILKDSKVRKEGEKSRPRGVAFLEFTEHQHALVALRVLNNNPEIFGPEHRPIVEFALDNVQKLKLRAEKMQAQQLQGPHDARGNFGQNNNLGRGGSIGNSIPRIRKFRDGDTSVRTYDNKRGELANKSTEGMVAEEGGKKWQKGPRKVSKSRVPPPENKSNSNMNVSGQRKGREAGGQEPIQSNTVTKKEGRDVGMPRKRMPREQFEQSTEGDGGERNRKRRKRSDPVGRDVTDKLDKLIEQYRSKFTGSSSSQSDGKKQGTKSLKRWFQS</sequence>
<reference evidence="8" key="1">
    <citation type="submission" date="2018-01" db="EMBL/GenBank/DDBJ databases">
        <authorList>
            <person name="Mao J.F."/>
        </authorList>
    </citation>
    <scope>NUCLEOTIDE SEQUENCE</scope>
    <source>
        <strain evidence="8">Huo1</strain>
        <tissue evidence="8">Leaf</tissue>
    </source>
</reference>
<feature type="compositionally biased region" description="Basic and acidic residues" evidence="6">
    <location>
        <begin position="853"/>
        <end position="870"/>
    </location>
</feature>
<dbReference type="CDD" id="cd12414">
    <property type="entry name" value="RRM2_RBM28_like"/>
    <property type="match status" value="1"/>
</dbReference>
<protein>
    <recommendedName>
        <fullName evidence="7">RRM domain-containing protein</fullName>
    </recommendedName>
</protein>
<evidence type="ECO:0000256" key="2">
    <source>
        <dbReference type="ARBA" id="ARBA00022737"/>
    </source>
</evidence>
<dbReference type="PROSITE" id="PS50102">
    <property type="entry name" value="RRM"/>
    <property type="match status" value="4"/>
</dbReference>
<feature type="domain" description="RRM" evidence="7">
    <location>
        <begin position="324"/>
        <end position="417"/>
    </location>
</feature>
<evidence type="ECO:0000256" key="5">
    <source>
        <dbReference type="PROSITE-ProRule" id="PRU00176"/>
    </source>
</evidence>
<feature type="compositionally biased region" description="Polar residues" evidence="6">
    <location>
        <begin position="525"/>
        <end position="538"/>
    </location>
</feature>
<feature type="compositionally biased region" description="Basic and acidic residues" evidence="6">
    <location>
        <begin position="933"/>
        <end position="952"/>
    </location>
</feature>
<dbReference type="CDD" id="cd12416">
    <property type="entry name" value="RRM4_RBM28_like"/>
    <property type="match status" value="1"/>
</dbReference>
<feature type="compositionally biased region" description="Acidic residues" evidence="6">
    <location>
        <begin position="458"/>
        <end position="468"/>
    </location>
</feature>
<dbReference type="SMART" id="SM00360">
    <property type="entry name" value="RRM"/>
    <property type="match status" value="4"/>
</dbReference>
<dbReference type="SUPFAM" id="SSF54928">
    <property type="entry name" value="RNA-binding domain, RBD"/>
    <property type="match status" value="3"/>
</dbReference>
<keyword evidence="3 5" id="KW-0694">RNA-binding</keyword>
<evidence type="ECO:0000256" key="4">
    <source>
        <dbReference type="ARBA" id="ARBA00023242"/>
    </source>
</evidence>
<evidence type="ECO:0000256" key="3">
    <source>
        <dbReference type="ARBA" id="ARBA00022884"/>
    </source>
</evidence>
<feature type="domain" description="RRM" evidence="7">
    <location>
        <begin position="18"/>
        <end position="96"/>
    </location>
</feature>
<dbReference type="GO" id="GO:0003729">
    <property type="term" value="F:mRNA binding"/>
    <property type="evidence" value="ECO:0007669"/>
    <property type="project" value="TreeGrafter"/>
</dbReference>
<dbReference type="InterPro" id="IPR012677">
    <property type="entry name" value="Nucleotide-bd_a/b_plait_sf"/>
</dbReference>
<comment type="subcellular location">
    <subcellularLocation>
        <location evidence="1">Nucleus</location>
    </subcellularLocation>
</comment>
<feature type="region of interest" description="Disordered" evidence="6">
    <location>
        <begin position="424"/>
        <end position="472"/>
    </location>
</feature>
<reference evidence="8" key="2">
    <citation type="submission" date="2020-08" db="EMBL/GenBank/DDBJ databases">
        <title>Plant Genome Project.</title>
        <authorList>
            <person name="Zhang R.-G."/>
        </authorList>
    </citation>
    <scope>NUCLEOTIDE SEQUENCE</scope>
    <source>
        <strain evidence="8">Huo1</strain>
        <tissue evidence="8">Leaf</tissue>
    </source>
</reference>
<dbReference type="FunFam" id="3.30.70.330:FF:000182">
    <property type="entry name" value="RNA-binding motif protein 28"/>
    <property type="match status" value="1"/>
</dbReference>
<feature type="region of interest" description="Disordered" evidence="6">
    <location>
        <begin position="498"/>
        <end position="550"/>
    </location>
</feature>
<proteinExistence type="predicted"/>
<keyword evidence="2" id="KW-0677">Repeat</keyword>
<feature type="compositionally biased region" description="Basic residues" evidence="6">
    <location>
        <begin position="1006"/>
        <end position="1017"/>
    </location>
</feature>
<feature type="compositionally biased region" description="Low complexity" evidence="6">
    <location>
        <begin position="991"/>
        <end position="1001"/>
    </location>
</feature>
<feature type="compositionally biased region" description="Basic and acidic residues" evidence="6">
    <location>
        <begin position="971"/>
        <end position="990"/>
    </location>
</feature>
<keyword evidence="9" id="KW-1185">Reference proteome</keyword>
<name>A0A8X8ZR71_SALSN</name>
<keyword evidence="4" id="KW-0539">Nucleus</keyword>
<dbReference type="Gene3D" id="3.30.70.330">
    <property type="match status" value="4"/>
</dbReference>
<evidence type="ECO:0000313" key="9">
    <source>
        <dbReference type="Proteomes" id="UP000298416"/>
    </source>
</evidence>
<evidence type="ECO:0000256" key="6">
    <source>
        <dbReference type="SAM" id="MobiDB-lite"/>
    </source>
</evidence>
<evidence type="ECO:0000313" key="8">
    <source>
        <dbReference type="EMBL" id="KAG6415037.1"/>
    </source>
</evidence>
<comment type="caution">
    <text evidence="8">The sequence shown here is derived from an EMBL/GenBank/DDBJ whole genome shotgun (WGS) entry which is preliminary data.</text>
</comment>
<feature type="domain" description="RRM" evidence="7">
    <location>
        <begin position="708"/>
        <end position="798"/>
    </location>
</feature>